<accession>A0ABQ7EPP2</accession>
<comment type="caution">
    <text evidence="1">The sequence shown here is derived from an EMBL/GenBank/DDBJ whole genome shotgun (WGS) entry which is preliminary data.</text>
</comment>
<evidence type="ECO:0000313" key="2">
    <source>
        <dbReference type="Proteomes" id="UP000266723"/>
    </source>
</evidence>
<dbReference type="Proteomes" id="UP000266723">
    <property type="component" value="Unassembled WGS sequence"/>
</dbReference>
<keyword evidence="2" id="KW-1185">Reference proteome</keyword>
<dbReference type="EMBL" id="QGKV02000297">
    <property type="protein sequence ID" value="KAF3605342.1"/>
    <property type="molecule type" value="Genomic_DNA"/>
</dbReference>
<organism evidence="1 2">
    <name type="scientific">Brassica cretica</name>
    <name type="common">Mustard</name>
    <dbReference type="NCBI Taxonomy" id="69181"/>
    <lineage>
        <taxon>Eukaryota</taxon>
        <taxon>Viridiplantae</taxon>
        <taxon>Streptophyta</taxon>
        <taxon>Embryophyta</taxon>
        <taxon>Tracheophyta</taxon>
        <taxon>Spermatophyta</taxon>
        <taxon>Magnoliopsida</taxon>
        <taxon>eudicotyledons</taxon>
        <taxon>Gunneridae</taxon>
        <taxon>Pentapetalae</taxon>
        <taxon>rosids</taxon>
        <taxon>malvids</taxon>
        <taxon>Brassicales</taxon>
        <taxon>Brassicaceae</taxon>
        <taxon>Brassiceae</taxon>
        <taxon>Brassica</taxon>
    </lineage>
</organism>
<name>A0ABQ7EPP2_BRACR</name>
<reference evidence="1 2" key="1">
    <citation type="journal article" date="2020" name="BMC Genomics">
        <title>Intraspecific diversification of the crop wild relative Brassica cretica Lam. using demographic model selection.</title>
        <authorList>
            <person name="Kioukis A."/>
            <person name="Michalopoulou V.A."/>
            <person name="Briers L."/>
            <person name="Pirintsos S."/>
            <person name="Studholme D.J."/>
            <person name="Pavlidis P."/>
            <person name="Sarris P.F."/>
        </authorList>
    </citation>
    <scope>NUCLEOTIDE SEQUENCE [LARGE SCALE GENOMIC DNA]</scope>
    <source>
        <strain evidence="2">cv. PFS-1207/04</strain>
    </source>
</reference>
<proteinExistence type="predicted"/>
<protein>
    <submittedName>
        <fullName evidence="1">Uncharacterized protein</fullName>
    </submittedName>
</protein>
<evidence type="ECO:0000313" key="1">
    <source>
        <dbReference type="EMBL" id="KAF3605342.1"/>
    </source>
</evidence>
<gene>
    <name evidence="1" type="ORF">DY000_02051266</name>
</gene>
<sequence length="53" mass="5756">MTESQAHGIISGAMGHTSGGFRLTAAQINGGWCKRISKQHNTEMTLGREINRD</sequence>